<keyword evidence="3" id="KW-0808">Transferase</keyword>
<feature type="region of interest" description="Disordered" evidence="7">
    <location>
        <begin position="346"/>
        <end position="371"/>
    </location>
</feature>
<dbReference type="InterPro" id="IPR000095">
    <property type="entry name" value="CRIB_dom"/>
</dbReference>
<evidence type="ECO:0000256" key="6">
    <source>
        <dbReference type="ARBA" id="ARBA00022840"/>
    </source>
</evidence>
<dbReference type="Proteomes" id="UP000521872">
    <property type="component" value="Unassembled WGS sequence"/>
</dbReference>
<dbReference type="SUPFAM" id="SSF50729">
    <property type="entry name" value="PH domain-like"/>
    <property type="match status" value="2"/>
</dbReference>
<keyword evidence="6" id="KW-0067">ATP-binding</keyword>
<evidence type="ECO:0000313" key="10">
    <source>
        <dbReference type="EMBL" id="KAF4623258.1"/>
    </source>
</evidence>
<dbReference type="EC" id="2.7.11.1" evidence="1"/>
<dbReference type="PROSITE" id="PS50003">
    <property type="entry name" value="PH_DOMAIN"/>
    <property type="match status" value="2"/>
</dbReference>
<keyword evidence="4" id="KW-0547">Nucleotide-binding</keyword>
<comment type="caution">
    <text evidence="10">The sequence shown here is derived from an EMBL/GenBank/DDBJ whole genome shotgun (WGS) entry which is preliminary data.</text>
</comment>
<evidence type="ECO:0000256" key="4">
    <source>
        <dbReference type="ARBA" id="ARBA00022741"/>
    </source>
</evidence>
<gene>
    <name evidence="10" type="ORF">D9613_001404</name>
</gene>
<protein>
    <recommendedName>
        <fullName evidence="1">non-specific serine/threonine protein kinase</fullName>
        <ecNumber evidence="1">2.7.11.1</ecNumber>
    </recommendedName>
</protein>
<evidence type="ECO:0000256" key="1">
    <source>
        <dbReference type="ARBA" id="ARBA00012513"/>
    </source>
</evidence>
<proteinExistence type="predicted"/>
<keyword evidence="11" id="KW-1185">Reference proteome</keyword>
<reference evidence="10 11" key="1">
    <citation type="submission" date="2019-12" db="EMBL/GenBank/DDBJ databases">
        <authorList>
            <person name="Floudas D."/>
            <person name="Bentzer J."/>
            <person name="Ahren D."/>
            <person name="Johansson T."/>
            <person name="Persson P."/>
            <person name="Tunlid A."/>
        </authorList>
    </citation>
    <scope>NUCLEOTIDE SEQUENCE [LARGE SCALE GENOMIC DNA]</scope>
    <source>
        <strain evidence="10 11">CBS 102.39</strain>
    </source>
</reference>
<evidence type="ECO:0000259" key="9">
    <source>
        <dbReference type="PROSITE" id="PS50108"/>
    </source>
</evidence>
<dbReference type="CDD" id="cd01093">
    <property type="entry name" value="CRIB_PAK_like"/>
    <property type="match status" value="1"/>
</dbReference>
<dbReference type="GO" id="GO:0005524">
    <property type="term" value="F:ATP binding"/>
    <property type="evidence" value="ECO:0007669"/>
    <property type="project" value="UniProtKB-KW"/>
</dbReference>
<accession>A0A8H4R5H6</accession>
<organism evidence="10 11">
    <name type="scientific">Agrocybe pediades</name>
    <dbReference type="NCBI Taxonomy" id="84607"/>
    <lineage>
        <taxon>Eukaryota</taxon>
        <taxon>Fungi</taxon>
        <taxon>Dikarya</taxon>
        <taxon>Basidiomycota</taxon>
        <taxon>Agaricomycotina</taxon>
        <taxon>Agaricomycetes</taxon>
        <taxon>Agaricomycetidae</taxon>
        <taxon>Agaricales</taxon>
        <taxon>Agaricineae</taxon>
        <taxon>Strophariaceae</taxon>
        <taxon>Agrocybe</taxon>
    </lineage>
</organism>
<feature type="region of interest" description="Disordered" evidence="7">
    <location>
        <begin position="1"/>
        <end position="23"/>
    </location>
</feature>
<dbReference type="InterPro" id="IPR033923">
    <property type="entry name" value="PAK_BD"/>
</dbReference>
<sequence length="371" mass="40459">MQATERKQQSSYKDSKMASSSVSKLIRSGSASMQQRGTFSGTSWKPKQLELDSEALTVISATSNKRIRILLRDISVLERTDLADSSLGLTAKERRYNFAFASDRELYDWQDDIYQRCPLGNYSAPFDFVHKSHIGSDSVAGSFGDTNILPIYAEILGGQPTVSKSPPAIVASSHARPASSVPLGAIAKGLSSPAPGTPILEGLFVIKQAGLFAGWLWKERWVTLTPQALVIHRRNTKVSPASRSIPLPALTRMEPDAKRDNCLVVEFTTRPNTSSSGSAPVDTVSILFKGNTEMYTWRDALYNRSALSSPIGNPTNFVHHVHVGYDAVTGAITGMPNEWKAALNQPAIVTDKKTRRQSRRRSAPLPGSSPS</sequence>
<evidence type="ECO:0000256" key="2">
    <source>
        <dbReference type="ARBA" id="ARBA00022527"/>
    </source>
</evidence>
<dbReference type="GO" id="GO:0004674">
    <property type="term" value="F:protein serine/threonine kinase activity"/>
    <property type="evidence" value="ECO:0007669"/>
    <property type="project" value="UniProtKB-KW"/>
</dbReference>
<name>A0A8H4R5H6_9AGAR</name>
<evidence type="ECO:0000256" key="5">
    <source>
        <dbReference type="ARBA" id="ARBA00022777"/>
    </source>
</evidence>
<feature type="domain" description="CRIB" evidence="9">
    <location>
        <begin position="122"/>
        <end position="135"/>
    </location>
</feature>
<evidence type="ECO:0000256" key="3">
    <source>
        <dbReference type="ARBA" id="ARBA00022679"/>
    </source>
</evidence>
<evidence type="ECO:0000256" key="7">
    <source>
        <dbReference type="SAM" id="MobiDB-lite"/>
    </source>
</evidence>
<feature type="compositionally biased region" description="Basic residues" evidence="7">
    <location>
        <begin position="353"/>
        <end position="362"/>
    </location>
</feature>
<dbReference type="PROSITE" id="PS50108">
    <property type="entry name" value="CRIB"/>
    <property type="match status" value="2"/>
</dbReference>
<dbReference type="InterPro" id="IPR036936">
    <property type="entry name" value="CRIB_dom_sf"/>
</dbReference>
<feature type="compositionally biased region" description="Basic and acidic residues" evidence="7">
    <location>
        <begin position="1"/>
        <end position="16"/>
    </location>
</feature>
<dbReference type="InterPro" id="IPR011993">
    <property type="entry name" value="PH-like_dom_sf"/>
</dbReference>
<dbReference type="Gene3D" id="3.90.810.10">
    <property type="entry name" value="CRIB domain"/>
    <property type="match status" value="1"/>
</dbReference>
<dbReference type="Pfam" id="PF00786">
    <property type="entry name" value="PBD"/>
    <property type="match status" value="2"/>
</dbReference>
<dbReference type="SMART" id="SM00233">
    <property type="entry name" value="PH"/>
    <property type="match status" value="2"/>
</dbReference>
<feature type="domain" description="PH" evidence="8">
    <location>
        <begin position="24"/>
        <end position="118"/>
    </location>
</feature>
<dbReference type="Pfam" id="PF00169">
    <property type="entry name" value="PH"/>
    <property type="match status" value="1"/>
</dbReference>
<dbReference type="EMBL" id="JAACJL010000001">
    <property type="protein sequence ID" value="KAF4623258.1"/>
    <property type="molecule type" value="Genomic_DNA"/>
</dbReference>
<feature type="domain" description="PH" evidence="8">
    <location>
        <begin position="197"/>
        <end position="306"/>
    </location>
</feature>
<dbReference type="SMART" id="SM00285">
    <property type="entry name" value="PBD"/>
    <property type="match status" value="2"/>
</dbReference>
<dbReference type="Gene3D" id="2.30.29.30">
    <property type="entry name" value="Pleckstrin-homology domain (PH domain)/Phosphotyrosine-binding domain (PTB)"/>
    <property type="match status" value="1"/>
</dbReference>
<evidence type="ECO:0000313" key="11">
    <source>
        <dbReference type="Proteomes" id="UP000521872"/>
    </source>
</evidence>
<dbReference type="AlphaFoldDB" id="A0A8H4R5H6"/>
<evidence type="ECO:0000259" key="8">
    <source>
        <dbReference type="PROSITE" id="PS50003"/>
    </source>
</evidence>
<keyword evidence="5" id="KW-0418">Kinase</keyword>
<dbReference type="InterPro" id="IPR001849">
    <property type="entry name" value="PH_domain"/>
</dbReference>
<keyword evidence="2" id="KW-0723">Serine/threonine-protein kinase</keyword>
<feature type="domain" description="CRIB" evidence="9">
    <location>
        <begin position="311"/>
        <end position="324"/>
    </location>
</feature>